<accession>A0A9Q1IVF2</accession>
<dbReference type="EMBL" id="JAINUF010000007">
    <property type="protein sequence ID" value="KAJ8354046.1"/>
    <property type="molecule type" value="Genomic_DNA"/>
</dbReference>
<dbReference type="AlphaFoldDB" id="A0A9Q1IVF2"/>
<proteinExistence type="predicted"/>
<organism evidence="1 2">
    <name type="scientific">Synaphobranchus kaupii</name>
    <name type="common">Kaup's arrowtooth eel</name>
    <dbReference type="NCBI Taxonomy" id="118154"/>
    <lineage>
        <taxon>Eukaryota</taxon>
        <taxon>Metazoa</taxon>
        <taxon>Chordata</taxon>
        <taxon>Craniata</taxon>
        <taxon>Vertebrata</taxon>
        <taxon>Euteleostomi</taxon>
        <taxon>Actinopterygii</taxon>
        <taxon>Neopterygii</taxon>
        <taxon>Teleostei</taxon>
        <taxon>Anguilliformes</taxon>
        <taxon>Synaphobranchidae</taxon>
        <taxon>Synaphobranchus</taxon>
    </lineage>
</organism>
<name>A0A9Q1IVF2_SYNKA</name>
<comment type="caution">
    <text evidence="1">The sequence shown here is derived from an EMBL/GenBank/DDBJ whole genome shotgun (WGS) entry which is preliminary data.</text>
</comment>
<protein>
    <submittedName>
        <fullName evidence="1">Uncharacterized protein</fullName>
    </submittedName>
</protein>
<evidence type="ECO:0000313" key="1">
    <source>
        <dbReference type="EMBL" id="KAJ8354046.1"/>
    </source>
</evidence>
<sequence length="73" mass="8113">MELIQIQQFESICIQVSSPGLSQGLSVVGKLTPDLMESWVSRLRLSVCPPRYTGPPGFPSVSQEKQELLDIHM</sequence>
<gene>
    <name evidence="1" type="ORF">SKAU_G00216130</name>
</gene>
<dbReference type="Proteomes" id="UP001152622">
    <property type="component" value="Chromosome 7"/>
</dbReference>
<keyword evidence="2" id="KW-1185">Reference proteome</keyword>
<reference evidence="1" key="1">
    <citation type="journal article" date="2023" name="Science">
        <title>Genome structures resolve the early diversification of teleost fishes.</title>
        <authorList>
            <person name="Parey E."/>
            <person name="Louis A."/>
            <person name="Montfort J."/>
            <person name="Bouchez O."/>
            <person name="Roques C."/>
            <person name="Iampietro C."/>
            <person name="Lluch J."/>
            <person name="Castinel A."/>
            <person name="Donnadieu C."/>
            <person name="Desvignes T."/>
            <person name="Floi Bucao C."/>
            <person name="Jouanno E."/>
            <person name="Wen M."/>
            <person name="Mejri S."/>
            <person name="Dirks R."/>
            <person name="Jansen H."/>
            <person name="Henkel C."/>
            <person name="Chen W.J."/>
            <person name="Zahm M."/>
            <person name="Cabau C."/>
            <person name="Klopp C."/>
            <person name="Thompson A.W."/>
            <person name="Robinson-Rechavi M."/>
            <person name="Braasch I."/>
            <person name="Lecointre G."/>
            <person name="Bobe J."/>
            <person name="Postlethwait J.H."/>
            <person name="Berthelot C."/>
            <person name="Roest Crollius H."/>
            <person name="Guiguen Y."/>
        </authorList>
    </citation>
    <scope>NUCLEOTIDE SEQUENCE</scope>
    <source>
        <strain evidence="1">WJC10195</strain>
    </source>
</reference>
<evidence type="ECO:0000313" key="2">
    <source>
        <dbReference type="Proteomes" id="UP001152622"/>
    </source>
</evidence>